<dbReference type="AlphaFoldDB" id="A0A7S4D9R9"/>
<evidence type="ECO:0000256" key="1">
    <source>
        <dbReference type="ARBA" id="ARBA00004141"/>
    </source>
</evidence>
<keyword evidence="5 7" id="KW-0472">Membrane</keyword>
<dbReference type="Pfam" id="PF03134">
    <property type="entry name" value="TB2_DP1_HVA22"/>
    <property type="match status" value="1"/>
</dbReference>
<dbReference type="PROSITE" id="PS50004">
    <property type="entry name" value="C2"/>
    <property type="match status" value="1"/>
</dbReference>
<organism evidence="9">
    <name type="scientific">Heterosigma akashiwo</name>
    <name type="common">Chromophytic alga</name>
    <name type="synonym">Heterosigma carterae</name>
    <dbReference type="NCBI Taxonomy" id="2829"/>
    <lineage>
        <taxon>Eukaryota</taxon>
        <taxon>Sar</taxon>
        <taxon>Stramenopiles</taxon>
        <taxon>Ochrophyta</taxon>
        <taxon>Raphidophyceae</taxon>
        <taxon>Chattonellales</taxon>
        <taxon>Chattonellaceae</taxon>
        <taxon>Heterosigma</taxon>
    </lineage>
</organism>
<dbReference type="PANTHER" id="PTHR12300:SF161">
    <property type="entry name" value="RECEPTOR EXPRESSION-ENHANCING PROTEIN"/>
    <property type="match status" value="1"/>
</dbReference>
<feature type="transmembrane region" description="Helical" evidence="7">
    <location>
        <begin position="42"/>
        <end position="65"/>
    </location>
</feature>
<sequence>MNHLHLEELTQKVQKVMDQNPRIFKSDPWIQLQTTTSLPGPYLLVIAVASVLLLVILVGGTSLLCDLAVLGLPAALTAGAITKAGPARRQGAQRWLTYWTVATGARFADRYLLGFLTSRIPFFFLIKTFFFIWCYHPQTQGASAVYEELLRPHLLPLLGIKAHKHSMPPPPGGAKAAGAKGKAGAGAKGKAAGAATPLPSIGDLEVTVGAARDLTVMDVFSGASDPYCVLRLRPPQGRPARGVEKVNFKTACKHHTTAPVWNEMVKMDGCVSKDSTLLVTVMNKQAVGLDDFIGSVAVPLEAALDLAAATAAPAAAAEGEDGEGEGVDTNANATWYTLADPDGVNTKGAQGELRLAFAFRPSNSSAAAAASSS</sequence>
<dbReference type="InterPro" id="IPR035892">
    <property type="entry name" value="C2_domain_sf"/>
</dbReference>
<dbReference type="SMART" id="SM00239">
    <property type="entry name" value="C2"/>
    <property type="match status" value="1"/>
</dbReference>
<evidence type="ECO:0000256" key="3">
    <source>
        <dbReference type="ARBA" id="ARBA00022692"/>
    </source>
</evidence>
<evidence type="ECO:0000256" key="2">
    <source>
        <dbReference type="ARBA" id="ARBA00008573"/>
    </source>
</evidence>
<dbReference type="PANTHER" id="PTHR12300">
    <property type="entry name" value="HVA22-LIKE PROTEINS"/>
    <property type="match status" value="1"/>
</dbReference>
<evidence type="ECO:0000256" key="5">
    <source>
        <dbReference type="ARBA" id="ARBA00023136"/>
    </source>
</evidence>
<dbReference type="Pfam" id="PF00168">
    <property type="entry name" value="C2"/>
    <property type="match status" value="1"/>
</dbReference>
<dbReference type="GO" id="GO:0016020">
    <property type="term" value="C:membrane"/>
    <property type="evidence" value="ECO:0007669"/>
    <property type="project" value="UniProtKB-SubCell"/>
</dbReference>
<dbReference type="InterPro" id="IPR000008">
    <property type="entry name" value="C2_dom"/>
</dbReference>
<dbReference type="SUPFAM" id="SSF49562">
    <property type="entry name" value="C2 domain (Calcium/lipid-binding domain, CaLB)"/>
    <property type="match status" value="1"/>
</dbReference>
<proteinExistence type="inferred from homology"/>
<accession>A0A7S4D9R9</accession>
<evidence type="ECO:0000259" key="8">
    <source>
        <dbReference type="PROSITE" id="PS50004"/>
    </source>
</evidence>
<comment type="similarity">
    <text evidence="2 6">Belongs to the DP1 family.</text>
</comment>
<reference evidence="9" key="1">
    <citation type="submission" date="2021-01" db="EMBL/GenBank/DDBJ databases">
        <authorList>
            <person name="Corre E."/>
            <person name="Pelletier E."/>
            <person name="Niang G."/>
            <person name="Scheremetjew M."/>
            <person name="Finn R."/>
            <person name="Kale V."/>
            <person name="Holt S."/>
            <person name="Cochrane G."/>
            <person name="Meng A."/>
            <person name="Brown T."/>
            <person name="Cohen L."/>
        </authorList>
    </citation>
    <scope>NUCLEOTIDE SEQUENCE</scope>
    <source>
        <strain evidence="9">CCMP3107</strain>
    </source>
</reference>
<evidence type="ECO:0000256" key="6">
    <source>
        <dbReference type="RuleBase" id="RU362006"/>
    </source>
</evidence>
<dbReference type="CDD" id="cd00030">
    <property type="entry name" value="C2"/>
    <property type="match status" value="1"/>
</dbReference>
<evidence type="ECO:0000313" key="9">
    <source>
        <dbReference type="EMBL" id="CAE0636492.1"/>
    </source>
</evidence>
<gene>
    <name evidence="9" type="ORF">HAKA00212_LOCUS15254</name>
</gene>
<name>A0A7S4D9R9_HETAK</name>
<comment type="subcellular location">
    <subcellularLocation>
        <location evidence="1 6">Membrane</location>
        <topology evidence="1 6">Multi-pass membrane protein</topology>
    </subcellularLocation>
</comment>
<feature type="transmembrane region" description="Helical" evidence="7">
    <location>
        <begin position="111"/>
        <end position="133"/>
    </location>
</feature>
<dbReference type="Gene3D" id="2.60.40.150">
    <property type="entry name" value="C2 domain"/>
    <property type="match status" value="1"/>
</dbReference>
<keyword evidence="4 7" id="KW-1133">Transmembrane helix</keyword>
<evidence type="ECO:0000256" key="7">
    <source>
        <dbReference type="SAM" id="Phobius"/>
    </source>
</evidence>
<protein>
    <recommendedName>
        <fullName evidence="8">C2 domain-containing protein</fullName>
    </recommendedName>
</protein>
<dbReference type="InterPro" id="IPR004345">
    <property type="entry name" value="TB2_DP1_HVA22"/>
</dbReference>
<evidence type="ECO:0000256" key="4">
    <source>
        <dbReference type="ARBA" id="ARBA00022989"/>
    </source>
</evidence>
<keyword evidence="3 7" id="KW-0812">Transmembrane</keyword>
<feature type="domain" description="C2" evidence="8">
    <location>
        <begin position="184"/>
        <end position="314"/>
    </location>
</feature>
<dbReference type="EMBL" id="HBIU01033090">
    <property type="protein sequence ID" value="CAE0636492.1"/>
    <property type="molecule type" value="Transcribed_RNA"/>
</dbReference>